<dbReference type="AlphaFoldDB" id="A0A212JZW7"/>
<gene>
    <name evidence="5" type="ORF">KL86APRO_11926</name>
</gene>
<dbReference type="PANTHER" id="PTHR35372">
    <property type="entry name" value="ATP BINDING PROTEIN-RELATED"/>
    <property type="match status" value="1"/>
</dbReference>
<protein>
    <submittedName>
        <fullName evidence="5">Gp9a</fullName>
    </submittedName>
</protein>
<dbReference type="NCBIfam" id="TIGR01613">
    <property type="entry name" value="primase_Cterm"/>
    <property type="match status" value="1"/>
</dbReference>
<dbReference type="GO" id="GO:0016787">
    <property type="term" value="F:hydrolase activity"/>
    <property type="evidence" value="ECO:0007669"/>
    <property type="project" value="UniProtKB-KW"/>
</dbReference>
<evidence type="ECO:0000256" key="1">
    <source>
        <dbReference type="ARBA" id="ARBA00022741"/>
    </source>
</evidence>
<dbReference type="PANTHER" id="PTHR35372:SF2">
    <property type="entry name" value="SF3 HELICASE DOMAIN-CONTAINING PROTEIN"/>
    <property type="match status" value="1"/>
</dbReference>
<organism evidence="5">
    <name type="scientific">uncultured Alphaproteobacteria bacterium</name>
    <dbReference type="NCBI Taxonomy" id="91750"/>
    <lineage>
        <taxon>Bacteria</taxon>
        <taxon>Pseudomonadati</taxon>
        <taxon>Pseudomonadota</taxon>
        <taxon>Alphaproteobacteria</taxon>
        <taxon>environmental samples</taxon>
    </lineage>
</organism>
<keyword evidence="3" id="KW-0067">ATP-binding</keyword>
<evidence type="ECO:0000256" key="2">
    <source>
        <dbReference type="ARBA" id="ARBA00022801"/>
    </source>
</evidence>
<dbReference type="InterPro" id="IPR045455">
    <property type="entry name" value="NrS-1_pol-like_helicase"/>
</dbReference>
<dbReference type="SUPFAM" id="SSF52540">
    <property type="entry name" value="P-loop containing nucleoside triphosphate hydrolases"/>
    <property type="match status" value="1"/>
</dbReference>
<proteinExistence type="predicted"/>
<dbReference type="SMART" id="SM00885">
    <property type="entry name" value="D5_N"/>
    <property type="match status" value="1"/>
</dbReference>
<dbReference type="InterPro" id="IPR027417">
    <property type="entry name" value="P-loop_NTPase"/>
</dbReference>
<dbReference type="InterPro" id="IPR006500">
    <property type="entry name" value="Helicase_put_C_phage/plasmid"/>
</dbReference>
<dbReference type="PROSITE" id="PS51206">
    <property type="entry name" value="SF3_HELICASE_1"/>
    <property type="match status" value="1"/>
</dbReference>
<keyword evidence="1" id="KW-0547">Nucleotide-binding</keyword>
<accession>A0A212JZW7</accession>
<evidence type="ECO:0000313" key="5">
    <source>
        <dbReference type="EMBL" id="SBW04999.1"/>
    </source>
</evidence>
<feature type="domain" description="SF3 helicase" evidence="4">
    <location>
        <begin position="221"/>
        <end position="394"/>
    </location>
</feature>
<dbReference type="Gene3D" id="3.40.50.300">
    <property type="entry name" value="P-loop containing nucleotide triphosphate hydrolases"/>
    <property type="match status" value="1"/>
</dbReference>
<keyword evidence="2" id="KW-0378">Hydrolase</keyword>
<dbReference type="InterPro" id="IPR051620">
    <property type="entry name" value="ORF904-like_C"/>
</dbReference>
<name>A0A212JZW7_9PROT</name>
<dbReference type="InterPro" id="IPR014015">
    <property type="entry name" value="Helicase_SF3_DNA-vir"/>
</dbReference>
<dbReference type="Pfam" id="PF08706">
    <property type="entry name" value="D5_N"/>
    <property type="match status" value="1"/>
</dbReference>
<dbReference type="EMBL" id="FLUO01000001">
    <property type="protein sequence ID" value="SBW04999.1"/>
    <property type="molecule type" value="Genomic_DNA"/>
</dbReference>
<dbReference type="InterPro" id="IPR014818">
    <property type="entry name" value="Phage/plasmid_primase_P4_C"/>
</dbReference>
<reference evidence="5" key="1">
    <citation type="submission" date="2016-04" db="EMBL/GenBank/DDBJ databases">
        <authorList>
            <person name="Evans L.H."/>
            <person name="Alamgir A."/>
            <person name="Owens N."/>
            <person name="Weber N.D."/>
            <person name="Virtaneva K."/>
            <person name="Barbian K."/>
            <person name="Babar A."/>
            <person name="Rosenke K."/>
        </authorList>
    </citation>
    <scope>NUCLEOTIDE SEQUENCE</scope>
    <source>
        <strain evidence="5">86</strain>
    </source>
</reference>
<dbReference type="GO" id="GO:0005524">
    <property type="term" value="F:ATP binding"/>
    <property type="evidence" value="ECO:0007669"/>
    <property type="project" value="UniProtKB-KW"/>
</dbReference>
<evidence type="ECO:0000259" key="4">
    <source>
        <dbReference type="PROSITE" id="PS51206"/>
    </source>
</evidence>
<evidence type="ECO:0000256" key="3">
    <source>
        <dbReference type="ARBA" id="ARBA00022840"/>
    </source>
</evidence>
<sequence length="515" mass="56694">MSEAHMPSPVPTYEDILTNAQHLAPTSAPTAINGILEVAASLDLTAVQRDHLLKLISAKTGTTKSALKADLKQLTQQQQTKASDLGLMIAQKVLGTSYGKTGLKRCTDGSLWVFDKTHWRETTEGQIRSVIQIEATAHLPFAGGKSLVSLVNSAHTCLIDLLGTDMDVMGMADAPLPLINCANGEVWIRPDGSPELKPHNPASRMTYCLPISYDPEAVCPLFDQALLDIFAEASDPADVARHWNEFTGYAIQPDRSIPSFWMLIGHGSNGKSMLLKTLERLVGPDAALNDQIGTFSKDHFNAAALAGKLILIDDDMAEGTTLPDGLLKKISEAKTMSARHAYGRRKFNFVNRALPIMAGNSYPRTHDVSLGMFRRAQIFPFDHVFTKKEINSALFPEIWAEEMPGVLNRALEGLKRLVLRKGFEMPEACRAALEEFKTHAVPLMAFIEDRCIHDPDARLLLSQFREALKAWAHQQGVKQPVADKTLKRKLEGLGYKVSKVHGYPTIFGLDLTIPI</sequence>
<dbReference type="Pfam" id="PF19263">
    <property type="entry name" value="DUF5906"/>
    <property type="match status" value="1"/>
</dbReference>